<comment type="caution">
    <text evidence="2">The sequence shown here is derived from an EMBL/GenBank/DDBJ whole genome shotgun (WGS) entry which is preliminary data.</text>
</comment>
<organism evidence="2 3">
    <name type="scientific">Bhargavaea cecembensis</name>
    <dbReference type="NCBI Taxonomy" id="394098"/>
    <lineage>
        <taxon>Bacteria</taxon>
        <taxon>Bacillati</taxon>
        <taxon>Bacillota</taxon>
        <taxon>Bacilli</taxon>
        <taxon>Bacillales</taxon>
        <taxon>Caryophanaceae</taxon>
        <taxon>Bhargavaea</taxon>
    </lineage>
</organism>
<feature type="domain" description="Antitoxin SocA-like Panacea" evidence="1">
    <location>
        <begin position="28"/>
        <end position="139"/>
    </location>
</feature>
<dbReference type="EMBL" id="LQNT01000009">
    <property type="protein sequence ID" value="KZE38952.1"/>
    <property type="molecule type" value="Genomic_DNA"/>
</dbReference>
<protein>
    <recommendedName>
        <fullName evidence="1">Antitoxin SocA-like Panacea domain-containing protein</fullName>
    </recommendedName>
</protein>
<dbReference type="Proteomes" id="UP000076490">
    <property type="component" value="Unassembled WGS sequence"/>
</dbReference>
<accession>A0A161RG45</accession>
<sequence length="176" mass="20511">MAYPVNDIADFVIEYANSKGNPVNNLKLQKILYYLEARFLFEGKGVLFDEPIEKWRYGPVIPEVYHRFKHYGAEDINRVPVQFNFMSLLDESDESPNTDLSVGEGISPDDKKLVEETVNQLLSYNPFKLVNETHKHPAWRNFESHILSGGRNLQYTDDEILEDFSHNPSFRLWETP</sequence>
<name>A0A161RG45_9BACL</name>
<dbReference type="AlphaFoldDB" id="A0A161RG45"/>
<proteinExistence type="predicted"/>
<evidence type="ECO:0000259" key="1">
    <source>
        <dbReference type="Pfam" id="PF13274"/>
    </source>
</evidence>
<dbReference type="OrthoDB" id="9799173at2"/>
<reference evidence="2 3" key="1">
    <citation type="submission" date="2016-01" db="EMBL/GenBank/DDBJ databases">
        <title>Whole genome sequencing of Bhargavaea cecembensis T14.</title>
        <authorList>
            <person name="Hong K.W."/>
        </authorList>
    </citation>
    <scope>NUCLEOTIDE SEQUENCE [LARGE SCALE GENOMIC DNA]</scope>
    <source>
        <strain evidence="2 3">T14</strain>
    </source>
</reference>
<dbReference type="Pfam" id="PF13274">
    <property type="entry name" value="SocA_Panacea"/>
    <property type="match status" value="1"/>
</dbReference>
<gene>
    <name evidence="2" type="ORF">AV656_08620</name>
</gene>
<dbReference type="RefSeq" id="WP_063180996.1">
    <property type="nucleotide sequence ID" value="NZ_LQNT01000009.1"/>
</dbReference>
<evidence type="ECO:0000313" key="2">
    <source>
        <dbReference type="EMBL" id="KZE38952.1"/>
    </source>
</evidence>
<dbReference type="InterPro" id="IPR025272">
    <property type="entry name" value="SocA_Panacea"/>
</dbReference>
<evidence type="ECO:0000313" key="3">
    <source>
        <dbReference type="Proteomes" id="UP000076490"/>
    </source>
</evidence>